<dbReference type="PANTHER" id="PTHR13890:SF0">
    <property type="entry name" value="MAGNESIUM TRANSPORTER MRS2 HOMOLOG, MITOCHONDRIAL"/>
    <property type="match status" value="1"/>
</dbReference>
<keyword evidence="10" id="KW-0496">Mitochondrion</keyword>
<dbReference type="KEGG" id="som:SOMG_00989"/>
<keyword evidence="8 12" id="KW-1133">Transmembrane helix</keyword>
<dbReference type="RefSeq" id="XP_056035830.1">
    <property type="nucleotide sequence ID" value="XM_056179782.1"/>
</dbReference>
<evidence type="ECO:0000313" key="14">
    <source>
        <dbReference type="Proteomes" id="UP001212411"/>
    </source>
</evidence>
<keyword evidence="4 12" id="KW-0812">Transmembrane</keyword>
<dbReference type="Gene3D" id="2.40.128.330">
    <property type="match status" value="1"/>
</dbReference>
<dbReference type="GeneID" id="80874471"/>
<accession>A0AAE9W852</accession>
<comment type="similarity">
    <text evidence="2 12">Belongs to the CorA metal ion transporter (MIT) (TC 1.A.35) family.</text>
</comment>
<reference evidence="13 14" key="1">
    <citation type="journal article" date="2023" name="G3 (Bethesda)">
        <title>A high-quality reference genome for the fission yeast Schizosaccharomyces osmophilus.</title>
        <authorList>
            <person name="Jia G.S."/>
            <person name="Zhang W.C."/>
            <person name="Liang Y."/>
            <person name="Liu X.H."/>
            <person name="Rhind N."/>
            <person name="Pidoux A."/>
            <person name="Brysch-Herzberg M."/>
            <person name="Du L.L."/>
        </authorList>
    </citation>
    <scope>NUCLEOTIDE SEQUENCE [LARGE SCALE GENOMIC DNA]</scope>
    <source>
        <strain evidence="13 14">CBS 15793</strain>
    </source>
</reference>
<evidence type="ECO:0000256" key="9">
    <source>
        <dbReference type="ARBA" id="ARBA00023065"/>
    </source>
</evidence>
<evidence type="ECO:0000256" key="6">
    <source>
        <dbReference type="ARBA" id="ARBA00022842"/>
    </source>
</evidence>
<name>A0AAE9W852_9SCHI</name>
<keyword evidence="11 12" id="KW-0472">Membrane</keyword>
<evidence type="ECO:0000256" key="3">
    <source>
        <dbReference type="ARBA" id="ARBA00022448"/>
    </source>
</evidence>
<proteinExistence type="inferred from homology"/>
<evidence type="ECO:0000256" key="2">
    <source>
        <dbReference type="ARBA" id="ARBA00009765"/>
    </source>
</evidence>
<dbReference type="PANTHER" id="PTHR13890">
    <property type="entry name" value="RNA SPLICING PROTEIN MRS2, MITOCHONDRIAL"/>
    <property type="match status" value="1"/>
</dbReference>
<keyword evidence="6 12" id="KW-0460">Magnesium</keyword>
<evidence type="ECO:0000256" key="1">
    <source>
        <dbReference type="ARBA" id="ARBA00004448"/>
    </source>
</evidence>
<gene>
    <name evidence="13" type="primary">mrs2</name>
    <name evidence="13" type="ORF">SOMG_00989</name>
</gene>
<evidence type="ECO:0000256" key="8">
    <source>
        <dbReference type="ARBA" id="ARBA00022989"/>
    </source>
</evidence>
<evidence type="ECO:0000313" key="13">
    <source>
        <dbReference type="EMBL" id="WBW71587.1"/>
    </source>
</evidence>
<dbReference type="Pfam" id="PF22099">
    <property type="entry name" value="MRS2-like"/>
    <property type="match status" value="1"/>
</dbReference>
<sequence length="420" mass="47651">MLLPTKISRSFGFSLLKSRVFASPFRLPIARFHSRLLPSRQHDNVLESLQKKSCSHHDLVENRAEWFPRNASKNQLLMNCTEFDSQGNVRVICGDFKKMDLCKQNGLLPRDLRKLNTSINSIVPVILVREGSILVNLLHIRALIKADSVLLFDVFGSQHSYSQSQFIYELQGRLKQSASDFGFLPYEMMALETILISVVNNLESELQVLQNLVSDLLADFELDINQDRLRTLLMFSRRLSGFLKKTTLIRDVLDELLEQDQDLAGMYLTERLRTGKPRDHDKHDEIELLLETYYKQVDEIVQQTDNLVGNIRSTEEICNIMLDANRNSLMLLGLKLSAVTLGLGFGAIIAGIYGMNLPNGFEESSTAFYSTVGLIFSMAAIFSAVGILKIRSLKRIQMAFVNRPLSSFTVEPGKLRPPYL</sequence>
<evidence type="ECO:0000256" key="11">
    <source>
        <dbReference type="ARBA" id="ARBA00023136"/>
    </source>
</evidence>
<keyword evidence="7" id="KW-0809">Transit peptide</keyword>
<keyword evidence="5 12" id="KW-0999">Mitochondrion inner membrane</keyword>
<dbReference type="AlphaFoldDB" id="A0AAE9W852"/>
<dbReference type="Proteomes" id="UP001212411">
    <property type="component" value="Chromosome 1"/>
</dbReference>
<dbReference type="InterPro" id="IPR039204">
    <property type="entry name" value="MRS2-like"/>
</dbReference>
<keyword evidence="3 12" id="KW-0813">Transport</keyword>
<feature type="transmembrane region" description="Helical" evidence="12">
    <location>
        <begin position="329"/>
        <end position="355"/>
    </location>
</feature>
<dbReference type="GO" id="GO:0005743">
    <property type="term" value="C:mitochondrial inner membrane"/>
    <property type="evidence" value="ECO:0007669"/>
    <property type="project" value="UniProtKB-SubCell"/>
</dbReference>
<dbReference type="EMBL" id="CP115611">
    <property type="protein sequence ID" value="WBW71587.1"/>
    <property type="molecule type" value="Genomic_DNA"/>
</dbReference>
<evidence type="ECO:0000256" key="12">
    <source>
        <dbReference type="RuleBase" id="RU366042"/>
    </source>
</evidence>
<dbReference type="FunFam" id="1.20.58.340:FF:000005">
    <property type="entry name" value="Inner membrane magnesium transporter MRS2"/>
    <property type="match status" value="1"/>
</dbReference>
<protein>
    <recommendedName>
        <fullName evidence="12">Magnesium transporter</fullName>
    </recommendedName>
</protein>
<dbReference type="FunFam" id="2.40.128.330:FF:000002">
    <property type="entry name" value="Inner membrane magnesium transporter mrs2"/>
    <property type="match status" value="1"/>
</dbReference>
<dbReference type="CDD" id="cd12823">
    <property type="entry name" value="Mrs2_Mfm1p-like"/>
    <property type="match status" value="1"/>
</dbReference>
<dbReference type="GO" id="GO:0045016">
    <property type="term" value="P:mitochondrial magnesium ion transmembrane transport"/>
    <property type="evidence" value="ECO:0007669"/>
    <property type="project" value="UniProtKB-ARBA"/>
</dbReference>
<organism evidence="13 14">
    <name type="scientific">Schizosaccharomyces osmophilus</name>
    <dbReference type="NCBI Taxonomy" id="2545709"/>
    <lineage>
        <taxon>Eukaryota</taxon>
        <taxon>Fungi</taxon>
        <taxon>Dikarya</taxon>
        <taxon>Ascomycota</taxon>
        <taxon>Taphrinomycotina</taxon>
        <taxon>Schizosaccharomycetes</taxon>
        <taxon>Schizosaccharomycetales</taxon>
        <taxon>Schizosaccharomycetaceae</taxon>
        <taxon>Schizosaccharomyces</taxon>
    </lineage>
</organism>
<dbReference type="Gene3D" id="1.20.58.340">
    <property type="entry name" value="Magnesium transport protein CorA, transmembrane region"/>
    <property type="match status" value="1"/>
</dbReference>
<evidence type="ECO:0000256" key="7">
    <source>
        <dbReference type="ARBA" id="ARBA00022946"/>
    </source>
</evidence>
<evidence type="ECO:0000256" key="5">
    <source>
        <dbReference type="ARBA" id="ARBA00022792"/>
    </source>
</evidence>
<keyword evidence="14" id="KW-1185">Reference proteome</keyword>
<keyword evidence="9 12" id="KW-0406">Ion transport</keyword>
<evidence type="ECO:0000256" key="4">
    <source>
        <dbReference type="ARBA" id="ARBA00022692"/>
    </source>
</evidence>
<evidence type="ECO:0000256" key="10">
    <source>
        <dbReference type="ARBA" id="ARBA00023128"/>
    </source>
</evidence>
<dbReference type="GO" id="GO:0015095">
    <property type="term" value="F:magnesium ion transmembrane transporter activity"/>
    <property type="evidence" value="ECO:0007669"/>
    <property type="project" value="TreeGrafter"/>
</dbReference>
<comment type="subcellular location">
    <subcellularLocation>
        <location evidence="1 12">Mitochondrion inner membrane</location>
        <topology evidence="1 12">Multi-pass membrane protein</topology>
    </subcellularLocation>
</comment>
<feature type="transmembrane region" description="Helical" evidence="12">
    <location>
        <begin position="367"/>
        <end position="388"/>
    </location>
</feature>